<protein>
    <submittedName>
        <fullName evidence="9">Putative lipoprotein</fullName>
    </submittedName>
</protein>
<evidence type="ECO:0000256" key="2">
    <source>
        <dbReference type="ARBA" id="ARBA00022729"/>
    </source>
</evidence>
<dbReference type="Proteomes" id="UP000294547">
    <property type="component" value="Unassembled WGS sequence"/>
</dbReference>
<dbReference type="PROSITE" id="PS51257">
    <property type="entry name" value="PROKAR_LIPOPROTEIN"/>
    <property type="match status" value="1"/>
</dbReference>
<dbReference type="InterPro" id="IPR032831">
    <property type="entry name" value="LptM_cons"/>
</dbReference>
<dbReference type="NCBIfam" id="NF047847">
    <property type="entry name" value="SS_mature_LptM"/>
    <property type="match status" value="1"/>
</dbReference>
<name>A0A4V3CVW5_9HYPH</name>
<dbReference type="AlphaFoldDB" id="A0A4V3CVW5"/>
<evidence type="ECO:0000256" key="8">
    <source>
        <dbReference type="SAM" id="SignalP"/>
    </source>
</evidence>
<dbReference type="RefSeq" id="WP_126539896.1">
    <property type="nucleotide sequence ID" value="NZ_BSPM01000002.1"/>
</dbReference>
<gene>
    <name evidence="9" type="ORF">EDD54_2661</name>
</gene>
<evidence type="ECO:0000313" key="9">
    <source>
        <dbReference type="EMBL" id="TDP84058.1"/>
    </source>
</evidence>
<organism evidence="9 10">
    <name type="scientific">Oharaeibacter diazotrophicus</name>
    <dbReference type="NCBI Taxonomy" id="1920512"/>
    <lineage>
        <taxon>Bacteria</taxon>
        <taxon>Pseudomonadati</taxon>
        <taxon>Pseudomonadota</taxon>
        <taxon>Alphaproteobacteria</taxon>
        <taxon>Hyphomicrobiales</taxon>
        <taxon>Pleomorphomonadaceae</taxon>
        <taxon>Oharaeibacter</taxon>
    </lineage>
</organism>
<keyword evidence="5" id="KW-0998">Cell outer membrane</keyword>
<reference evidence="9 10" key="1">
    <citation type="submission" date="2019-03" db="EMBL/GenBank/DDBJ databases">
        <title>Genomic Encyclopedia of Type Strains, Phase IV (KMG-IV): sequencing the most valuable type-strain genomes for metagenomic binning, comparative biology and taxonomic classification.</title>
        <authorList>
            <person name="Goeker M."/>
        </authorList>
    </citation>
    <scope>NUCLEOTIDE SEQUENCE [LARGE SCALE GENOMIC DNA]</scope>
    <source>
        <strain evidence="9 10">DSM 102969</strain>
    </source>
</reference>
<proteinExistence type="predicted"/>
<keyword evidence="2 8" id="KW-0732">Signal</keyword>
<keyword evidence="3" id="KW-0472">Membrane</keyword>
<keyword evidence="6 9" id="KW-0449">Lipoprotein</keyword>
<comment type="subcellular location">
    <subcellularLocation>
        <location evidence="1">Cell outer membrane</location>
        <topology evidence="1">Lipid-anchor</topology>
    </subcellularLocation>
</comment>
<evidence type="ECO:0000256" key="7">
    <source>
        <dbReference type="SAM" id="MobiDB-lite"/>
    </source>
</evidence>
<evidence type="ECO:0000256" key="1">
    <source>
        <dbReference type="ARBA" id="ARBA00004459"/>
    </source>
</evidence>
<comment type="caution">
    <text evidence="9">The sequence shown here is derived from an EMBL/GenBank/DDBJ whole genome shotgun (WGS) entry which is preliminary data.</text>
</comment>
<accession>A0A4V3CVW5</accession>
<feature type="region of interest" description="Disordered" evidence="7">
    <location>
        <begin position="27"/>
        <end position="65"/>
    </location>
</feature>
<evidence type="ECO:0000313" key="10">
    <source>
        <dbReference type="Proteomes" id="UP000294547"/>
    </source>
</evidence>
<dbReference type="EMBL" id="SNXY01000008">
    <property type="protein sequence ID" value="TDP84058.1"/>
    <property type="molecule type" value="Genomic_DNA"/>
</dbReference>
<sequence>MSRQGTKRTVAAVLVLALALATAACGRKGGLETPGAPPPAAMSPATVIGATPRQPESAPAPKPDRPIFLDVLI</sequence>
<feature type="chain" id="PRO_5020406252" evidence="8">
    <location>
        <begin position="24"/>
        <end position="73"/>
    </location>
</feature>
<evidence type="ECO:0000256" key="3">
    <source>
        <dbReference type="ARBA" id="ARBA00023136"/>
    </source>
</evidence>
<evidence type="ECO:0000256" key="4">
    <source>
        <dbReference type="ARBA" id="ARBA00023139"/>
    </source>
</evidence>
<keyword evidence="10" id="KW-1185">Reference proteome</keyword>
<feature type="signal peptide" evidence="8">
    <location>
        <begin position="1"/>
        <end position="23"/>
    </location>
</feature>
<keyword evidence="4" id="KW-0564">Palmitate</keyword>
<evidence type="ECO:0000256" key="6">
    <source>
        <dbReference type="ARBA" id="ARBA00023288"/>
    </source>
</evidence>
<evidence type="ECO:0000256" key="5">
    <source>
        <dbReference type="ARBA" id="ARBA00023237"/>
    </source>
</evidence>